<name>A0A6A6WFQ4_9PEZI</name>
<dbReference type="AlphaFoldDB" id="A0A6A6WFQ4"/>
<evidence type="ECO:0000313" key="1">
    <source>
        <dbReference type="EMBL" id="KAF2761573.1"/>
    </source>
</evidence>
<evidence type="ECO:0000313" key="2">
    <source>
        <dbReference type="Proteomes" id="UP000799437"/>
    </source>
</evidence>
<protein>
    <submittedName>
        <fullName evidence="1">Uncharacterized protein</fullName>
    </submittedName>
</protein>
<dbReference type="Proteomes" id="UP000799437">
    <property type="component" value="Unassembled WGS sequence"/>
</dbReference>
<dbReference type="GeneID" id="54487454"/>
<organism evidence="1 2">
    <name type="scientific">Pseudovirgaria hyperparasitica</name>
    <dbReference type="NCBI Taxonomy" id="470096"/>
    <lineage>
        <taxon>Eukaryota</taxon>
        <taxon>Fungi</taxon>
        <taxon>Dikarya</taxon>
        <taxon>Ascomycota</taxon>
        <taxon>Pezizomycotina</taxon>
        <taxon>Dothideomycetes</taxon>
        <taxon>Dothideomycetes incertae sedis</taxon>
        <taxon>Acrospermales</taxon>
        <taxon>Acrospermaceae</taxon>
        <taxon>Pseudovirgaria</taxon>
    </lineage>
</organism>
<sequence>MARSQSRHGKGKAIGMGLHWVFNSKEPFMFYMNALKDHHQVLDISIAMKILGGSQTYDREGLGHVRLDLQTSLHKQIVHEQNNRNSVSTALTLLSAAPESDQDCNVADTEMTDQNPVRYLDFDLNKNQMCLQEYLRGLYRKSLRIGSVALSDSAKFPRTVST</sequence>
<reference evidence="1" key="1">
    <citation type="journal article" date="2020" name="Stud. Mycol.">
        <title>101 Dothideomycetes genomes: a test case for predicting lifestyles and emergence of pathogens.</title>
        <authorList>
            <person name="Haridas S."/>
            <person name="Albert R."/>
            <person name="Binder M."/>
            <person name="Bloem J."/>
            <person name="Labutti K."/>
            <person name="Salamov A."/>
            <person name="Andreopoulos B."/>
            <person name="Baker S."/>
            <person name="Barry K."/>
            <person name="Bills G."/>
            <person name="Bluhm B."/>
            <person name="Cannon C."/>
            <person name="Castanera R."/>
            <person name="Culley D."/>
            <person name="Daum C."/>
            <person name="Ezra D."/>
            <person name="Gonzalez J."/>
            <person name="Henrissat B."/>
            <person name="Kuo A."/>
            <person name="Liang C."/>
            <person name="Lipzen A."/>
            <person name="Lutzoni F."/>
            <person name="Magnuson J."/>
            <person name="Mondo S."/>
            <person name="Nolan M."/>
            <person name="Ohm R."/>
            <person name="Pangilinan J."/>
            <person name="Park H.-J."/>
            <person name="Ramirez L."/>
            <person name="Alfaro M."/>
            <person name="Sun H."/>
            <person name="Tritt A."/>
            <person name="Yoshinaga Y."/>
            <person name="Zwiers L.-H."/>
            <person name="Turgeon B."/>
            <person name="Goodwin S."/>
            <person name="Spatafora J."/>
            <person name="Crous P."/>
            <person name="Grigoriev I."/>
        </authorList>
    </citation>
    <scope>NUCLEOTIDE SEQUENCE</scope>
    <source>
        <strain evidence="1">CBS 121739</strain>
    </source>
</reference>
<proteinExistence type="predicted"/>
<dbReference type="RefSeq" id="XP_033604024.1">
    <property type="nucleotide sequence ID" value="XM_033746400.1"/>
</dbReference>
<keyword evidence="2" id="KW-1185">Reference proteome</keyword>
<dbReference type="EMBL" id="ML996566">
    <property type="protein sequence ID" value="KAF2761573.1"/>
    <property type="molecule type" value="Genomic_DNA"/>
</dbReference>
<gene>
    <name evidence="1" type="ORF">EJ05DRAFT_496480</name>
</gene>
<accession>A0A6A6WFQ4</accession>